<dbReference type="InterPro" id="IPR003594">
    <property type="entry name" value="HATPase_dom"/>
</dbReference>
<evidence type="ECO:0000256" key="5">
    <source>
        <dbReference type="ARBA" id="ARBA00022840"/>
    </source>
</evidence>
<dbReference type="PROSITE" id="PS50109">
    <property type="entry name" value="HIS_KIN"/>
    <property type="match status" value="1"/>
</dbReference>
<evidence type="ECO:0000256" key="4">
    <source>
        <dbReference type="ARBA" id="ARBA00022777"/>
    </source>
</evidence>
<keyword evidence="2 8" id="KW-0808">Transferase</keyword>
<dbReference type="InterPro" id="IPR039028">
    <property type="entry name" value="BCKD/PDK"/>
</dbReference>
<keyword evidence="6 8" id="KW-0496">Mitochondrion</keyword>
<dbReference type="Pfam" id="PF02518">
    <property type="entry name" value="HATPase_c"/>
    <property type="match status" value="1"/>
</dbReference>
<accession>A0ABN8R179</accession>
<evidence type="ECO:0000256" key="1">
    <source>
        <dbReference type="ARBA" id="ARBA00006155"/>
    </source>
</evidence>
<dbReference type="PANTHER" id="PTHR11947:SF3">
    <property type="entry name" value="[PYRUVATE DEHYDROGENASE (ACETYL-TRANSFERRING)] KINASE, MITOCHONDRIAL"/>
    <property type="match status" value="1"/>
</dbReference>
<dbReference type="InterPro" id="IPR005467">
    <property type="entry name" value="His_kinase_dom"/>
</dbReference>
<reference evidence="10 11" key="1">
    <citation type="submission" date="2022-05" db="EMBL/GenBank/DDBJ databases">
        <authorList>
            <consortium name="Genoscope - CEA"/>
            <person name="William W."/>
        </authorList>
    </citation>
    <scope>NUCLEOTIDE SEQUENCE [LARGE SCALE GENOMIC DNA]</scope>
</reference>
<organism evidence="10 11">
    <name type="scientific">Porites evermanni</name>
    <dbReference type="NCBI Taxonomy" id="104178"/>
    <lineage>
        <taxon>Eukaryota</taxon>
        <taxon>Metazoa</taxon>
        <taxon>Cnidaria</taxon>
        <taxon>Anthozoa</taxon>
        <taxon>Hexacorallia</taxon>
        <taxon>Scleractinia</taxon>
        <taxon>Fungiina</taxon>
        <taxon>Poritidae</taxon>
        <taxon>Porites</taxon>
    </lineage>
</organism>
<evidence type="ECO:0000256" key="6">
    <source>
        <dbReference type="ARBA" id="ARBA00023128"/>
    </source>
</evidence>
<dbReference type="EC" id="2.7.11.-" evidence="8"/>
<dbReference type="Gene3D" id="3.30.565.10">
    <property type="entry name" value="Histidine kinase-like ATPase, C-terminal domain"/>
    <property type="match status" value="1"/>
</dbReference>
<dbReference type="InterPro" id="IPR036784">
    <property type="entry name" value="AK/P_DHK_N_sf"/>
</dbReference>
<dbReference type="Proteomes" id="UP001159427">
    <property type="component" value="Unassembled WGS sequence"/>
</dbReference>
<evidence type="ECO:0000259" key="9">
    <source>
        <dbReference type="PROSITE" id="PS50109"/>
    </source>
</evidence>
<evidence type="ECO:0000313" key="11">
    <source>
        <dbReference type="Proteomes" id="UP001159427"/>
    </source>
</evidence>
<keyword evidence="11" id="KW-1185">Reference proteome</keyword>
<dbReference type="Gene3D" id="1.20.140.20">
    <property type="entry name" value="Alpha-ketoacid/pyruvate dehydrogenase kinase, N-terminal domain"/>
    <property type="match status" value="1"/>
</dbReference>
<gene>
    <name evidence="10" type="ORF">PEVE_00008861</name>
</gene>
<evidence type="ECO:0000256" key="8">
    <source>
        <dbReference type="RuleBase" id="RU366032"/>
    </source>
</evidence>
<feature type="domain" description="Histidine kinase" evidence="9">
    <location>
        <begin position="237"/>
        <end position="356"/>
    </location>
</feature>
<evidence type="ECO:0000256" key="3">
    <source>
        <dbReference type="ARBA" id="ARBA00022741"/>
    </source>
</evidence>
<comment type="subcellular location">
    <subcellularLocation>
        <location evidence="8">Mitochondrion matrix</location>
    </subcellularLocation>
</comment>
<dbReference type="SMART" id="SM00387">
    <property type="entry name" value="HATPase_c"/>
    <property type="match status" value="1"/>
</dbReference>
<dbReference type="Pfam" id="PF10436">
    <property type="entry name" value="BCDHK_Adom3"/>
    <property type="match status" value="1"/>
</dbReference>
<sequence>MRLTRILLQDIAKLIQRYSRYQQSCLSIEQFTSFGKTAKPVESFQFGRHELPVRLAHIIREIDLLPKNLLKMPSVELVRGWYVQSFSELIEFQDEEETDEVTNRFTQSLKYIKQRHDNVVETMAQGIMELRQREGDDAFHPSIEYFLDRFYMNRISIRMLITQHLLLFGQDARSSKSNFVGCFDPNCHVVSVVEDAINNAAYLCEQNYMASPSVEISQVNAYDPKKPVQVAYVPGHLYHMLFELLKNAMRAVVEQHGSSIDIPPLKILITKGKQDLTIKISDQGGGIAKSEIDQVFEYHYTSAPEPLTTGAAAPMAGYGYGLPLSRLYARYFDGDLQLYSMEGFGTDAVIWLKALSEEASEVLPLYNTRTPKNYEEVRLSAQHCRDWSSSKFYGHGHKFLSTYHGRMRARRLHHSRKTDSS</sequence>
<keyword evidence="3 8" id="KW-0547">Nucleotide-binding</keyword>
<dbReference type="InterPro" id="IPR018955">
    <property type="entry name" value="BCDHK/PDK_N"/>
</dbReference>
<keyword evidence="4 8" id="KW-0418">Kinase</keyword>
<comment type="similarity">
    <text evidence="1 8">Belongs to the PDK/BCKDK protein kinase family.</text>
</comment>
<protein>
    <recommendedName>
        <fullName evidence="8">Protein-serine/threonine kinase</fullName>
        <ecNumber evidence="8">2.7.11.-</ecNumber>
    </recommendedName>
</protein>
<evidence type="ECO:0000256" key="7">
    <source>
        <dbReference type="ARBA" id="ARBA00048201"/>
    </source>
</evidence>
<comment type="catalytic activity">
    <reaction evidence="7">
        <text>L-seryl-[pyruvate dehydrogenase E1 alpha subunit] + ATP = O-phospho-L-seryl-[pyruvate dehydrogenase E1 alpha subunit] + ADP + H(+)</text>
        <dbReference type="Rhea" id="RHEA:23052"/>
        <dbReference type="Rhea" id="RHEA-COMP:13689"/>
        <dbReference type="Rhea" id="RHEA-COMP:13690"/>
        <dbReference type="ChEBI" id="CHEBI:15378"/>
        <dbReference type="ChEBI" id="CHEBI:29999"/>
        <dbReference type="ChEBI" id="CHEBI:30616"/>
        <dbReference type="ChEBI" id="CHEBI:83421"/>
        <dbReference type="ChEBI" id="CHEBI:456216"/>
        <dbReference type="EC" id="2.7.11.2"/>
    </reaction>
</comment>
<evidence type="ECO:0000256" key="2">
    <source>
        <dbReference type="ARBA" id="ARBA00022679"/>
    </source>
</evidence>
<name>A0ABN8R179_9CNID</name>
<comment type="caution">
    <text evidence="10">The sequence shown here is derived from an EMBL/GenBank/DDBJ whole genome shotgun (WGS) entry which is preliminary data.</text>
</comment>
<evidence type="ECO:0000313" key="10">
    <source>
        <dbReference type="EMBL" id="CAH3173094.1"/>
    </source>
</evidence>
<keyword evidence="5 8" id="KW-0067">ATP-binding</keyword>
<proteinExistence type="inferred from homology"/>
<dbReference type="SUPFAM" id="SSF69012">
    <property type="entry name" value="alpha-ketoacid dehydrogenase kinase, N-terminal domain"/>
    <property type="match status" value="1"/>
</dbReference>
<dbReference type="CDD" id="cd16929">
    <property type="entry name" value="HATPase_PDK-like"/>
    <property type="match status" value="1"/>
</dbReference>
<dbReference type="SUPFAM" id="SSF55874">
    <property type="entry name" value="ATPase domain of HSP90 chaperone/DNA topoisomerase II/histidine kinase"/>
    <property type="match status" value="1"/>
</dbReference>
<dbReference type="InterPro" id="IPR036890">
    <property type="entry name" value="HATPase_C_sf"/>
</dbReference>
<dbReference type="PANTHER" id="PTHR11947">
    <property type="entry name" value="PYRUVATE DEHYDROGENASE KINASE"/>
    <property type="match status" value="1"/>
</dbReference>
<dbReference type="EMBL" id="CALNXI010001602">
    <property type="protein sequence ID" value="CAH3173094.1"/>
    <property type="molecule type" value="Genomic_DNA"/>
</dbReference>